<keyword evidence="6" id="KW-1185">Reference proteome</keyword>
<keyword evidence="4" id="KW-0052">Apoplast</keyword>
<organism evidence="5 6">
    <name type="scientific">Eleusine coracana subsp. coracana</name>
    <dbReference type="NCBI Taxonomy" id="191504"/>
    <lineage>
        <taxon>Eukaryota</taxon>
        <taxon>Viridiplantae</taxon>
        <taxon>Streptophyta</taxon>
        <taxon>Embryophyta</taxon>
        <taxon>Tracheophyta</taxon>
        <taxon>Spermatophyta</taxon>
        <taxon>Magnoliopsida</taxon>
        <taxon>Liliopsida</taxon>
        <taxon>Poales</taxon>
        <taxon>Poaceae</taxon>
        <taxon>PACMAD clade</taxon>
        <taxon>Chloridoideae</taxon>
        <taxon>Cynodonteae</taxon>
        <taxon>Eleusininae</taxon>
        <taxon>Eleusine</taxon>
    </lineage>
</organism>
<comment type="caution">
    <text evidence="5">The sequence shown here is derived from an EMBL/GenBank/DDBJ whole genome shotgun (WGS) entry which is preliminary data.</text>
</comment>
<gene>
    <name evidence="5" type="primary">gb16164</name>
    <name evidence="5" type="ORF">PR202_gb16164</name>
</gene>
<dbReference type="GO" id="GO:0009699">
    <property type="term" value="P:phenylpropanoid biosynthetic process"/>
    <property type="evidence" value="ECO:0007669"/>
    <property type="project" value="UniProtKB-ARBA"/>
</dbReference>
<evidence type="ECO:0000313" key="6">
    <source>
        <dbReference type="Proteomes" id="UP001054889"/>
    </source>
</evidence>
<evidence type="ECO:0000256" key="3">
    <source>
        <dbReference type="ARBA" id="ARBA00022525"/>
    </source>
</evidence>
<dbReference type="InterPro" id="IPR004265">
    <property type="entry name" value="Dirigent"/>
</dbReference>
<dbReference type="Proteomes" id="UP001054889">
    <property type="component" value="Unassembled WGS sequence"/>
</dbReference>
<comment type="subunit">
    <text evidence="2 4">Homodimer.</text>
</comment>
<feature type="chain" id="PRO_5043090892" description="Dirigent protein" evidence="4">
    <location>
        <begin position="20"/>
        <end position="173"/>
    </location>
</feature>
<name>A0AAV5EZ36_ELECO</name>
<evidence type="ECO:0000313" key="5">
    <source>
        <dbReference type="EMBL" id="GJN28082.1"/>
    </source>
</evidence>
<keyword evidence="4" id="KW-0732">Signal</keyword>
<comment type="function">
    <text evidence="4">Dirigent proteins impart stereoselectivity on the phenoxy radical-coupling reaction, yielding optically active lignans from two molecules of coniferyl alcohol in the biosynthesis of lignans, flavonolignans, and alkaloids and thus plays a central role in plant secondary metabolism.</text>
</comment>
<evidence type="ECO:0000256" key="4">
    <source>
        <dbReference type="RuleBase" id="RU363099"/>
    </source>
</evidence>
<dbReference type="InterPro" id="IPR044859">
    <property type="entry name" value="Allene_oxi_cyc_Dirigent"/>
</dbReference>
<dbReference type="AlphaFoldDB" id="A0AAV5EZ36"/>
<keyword evidence="3 4" id="KW-0964">Secreted</keyword>
<reference evidence="5" key="2">
    <citation type="submission" date="2021-12" db="EMBL/GenBank/DDBJ databases">
        <title>Resequencing data analysis of finger millet.</title>
        <authorList>
            <person name="Hatakeyama M."/>
            <person name="Aluri S."/>
            <person name="Balachadran M.T."/>
            <person name="Sivarajan S.R."/>
            <person name="Poveda L."/>
            <person name="Shimizu-Inatsugi R."/>
            <person name="Schlapbach R."/>
            <person name="Sreeman S.M."/>
            <person name="Shimizu K.K."/>
        </authorList>
    </citation>
    <scope>NUCLEOTIDE SEQUENCE</scope>
</reference>
<dbReference type="Pfam" id="PF03018">
    <property type="entry name" value="Dirigent"/>
    <property type="match status" value="1"/>
</dbReference>
<reference evidence="5" key="1">
    <citation type="journal article" date="2018" name="DNA Res.">
        <title>Multiple hybrid de novo genome assembly of finger millet, an orphan allotetraploid crop.</title>
        <authorList>
            <person name="Hatakeyama M."/>
            <person name="Aluri S."/>
            <person name="Balachadran M.T."/>
            <person name="Sivarajan S.R."/>
            <person name="Patrignani A."/>
            <person name="Gruter S."/>
            <person name="Poveda L."/>
            <person name="Shimizu-Inatsugi R."/>
            <person name="Baeten J."/>
            <person name="Francoijs K.J."/>
            <person name="Nataraja K.N."/>
            <person name="Reddy Y.A.N."/>
            <person name="Phadnis S."/>
            <person name="Ravikumar R.L."/>
            <person name="Schlapbach R."/>
            <person name="Sreeman S.M."/>
            <person name="Shimizu K.K."/>
        </authorList>
    </citation>
    <scope>NUCLEOTIDE SEQUENCE</scope>
</reference>
<evidence type="ECO:0000256" key="2">
    <source>
        <dbReference type="ARBA" id="ARBA00011738"/>
    </source>
</evidence>
<evidence type="ECO:0000256" key="1">
    <source>
        <dbReference type="ARBA" id="ARBA00010746"/>
    </source>
</evidence>
<dbReference type="PANTHER" id="PTHR21495">
    <property type="entry name" value="NUCLEOPORIN-RELATED"/>
    <property type="match status" value="1"/>
</dbReference>
<comment type="similarity">
    <text evidence="1 4">Belongs to the plant dirigent protein family.</text>
</comment>
<dbReference type="GO" id="GO:0048046">
    <property type="term" value="C:apoplast"/>
    <property type="evidence" value="ECO:0007669"/>
    <property type="project" value="UniProtKB-SubCell"/>
</dbReference>
<proteinExistence type="inferred from homology"/>
<sequence length="173" mass="18629">MHAMLLHFALVISLATALAGIGDAAKTTTHIRLYMHDTLNVTTGLMTTGTRPVPADPRYRFGDMYAIDDPLTEGPDAASSPAVGRAQGFYIFASQTEIALFFCFNVVFTAGPHNGSTIAVLARNVFADKVRELPVVGGTGAFRGVSGYGLLSTQGYDASRYRAVLKIDMYLRF</sequence>
<accession>A0AAV5EZ36</accession>
<feature type="signal peptide" evidence="4">
    <location>
        <begin position="1"/>
        <end position="19"/>
    </location>
</feature>
<dbReference type="Gene3D" id="2.40.480.10">
    <property type="entry name" value="Allene oxide cyclase-like"/>
    <property type="match status" value="1"/>
</dbReference>
<dbReference type="EMBL" id="BQKI01000080">
    <property type="protein sequence ID" value="GJN28082.1"/>
    <property type="molecule type" value="Genomic_DNA"/>
</dbReference>
<protein>
    <recommendedName>
        <fullName evidence="4">Dirigent protein</fullName>
    </recommendedName>
</protein>
<comment type="subcellular location">
    <subcellularLocation>
        <location evidence="4">Secreted</location>
        <location evidence="4">Extracellular space</location>
        <location evidence="4">Apoplast</location>
    </subcellularLocation>
</comment>